<name>A0A7S1Z5N3_9STRA</name>
<sequence length="468" mass="54059">MDFILSRATLFRSFSSQLLMLQEDQAKIFLEFCAKKIATKHNGDIIRPKVISVAGRDRENFLKCPRIFIRKDLVGLRSSRAVVVVELAASNHLLSGKCICYCRVWLLLSSHEIKSGSANAHPTKHRNKKGTPLKVCEIESSMLGNLVTDFCEDLNLESKMFDFGVQLIEDTMRPKGRDICKRDVMPLVKDMKLRFPLSWQTRTLSLGKRIMHKTIHFESSFDASRLFHYICLNLSSYNVVKCDGRNGCLSRMMREMDTDVYFFFIPHAHIIFAFEFFVLCRTEGESMDSFIHNGSSPYIQTISEKIMWVAETSMKDIIRSAAVNLRRDCLWEGFSHSNQSKCLIPIDSLHEMCQMSHTLSISGLSPQLSELLFDRMDKLEILWSNVLLAMKRDPVFSLSASFDDRVYLFYFKQEDLFLMIELNSSKGVEEIQILTRENPSENKLFTNSCNSIIDVITNWILHWLWNSL</sequence>
<protein>
    <submittedName>
        <fullName evidence="1">Uncharacterized protein</fullName>
    </submittedName>
</protein>
<organism evidence="1">
    <name type="scientific">Ditylum brightwellii</name>
    <dbReference type="NCBI Taxonomy" id="49249"/>
    <lineage>
        <taxon>Eukaryota</taxon>
        <taxon>Sar</taxon>
        <taxon>Stramenopiles</taxon>
        <taxon>Ochrophyta</taxon>
        <taxon>Bacillariophyta</taxon>
        <taxon>Mediophyceae</taxon>
        <taxon>Lithodesmiophycidae</taxon>
        <taxon>Lithodesmiales</taxon>
        <taxon>Lithodesmiaceae</taxon>
        <taxon>Ditylum</taxon>
    </lineage>
</organism>
<dbReference type="EMBL" id="HBGN01016581">
    <property type="protein sequence ID" value="CAD9329271.1"/>
    <property type="molecule type" value="Transcribed_RNA"/>
</dbReference>
<gene>
    <name evidence="1" type="ORF">DBRI1063_LOCUS10676</name>
</gene>
<proteinExistence type="predicted"/>
<evidence type="ECO:0000313" key="1">
    <source>
        <dbReference type="EMBL" id="CAD9329271.1"/>
    </source>
</evidence>
<dbReference type="AlphaFoldDB" id="A0A7S1Z5N3"/>
<reference evidence="1" key="1">
    <citation type="submission" date="2021-01" db="EMBL/GenBank/DDBJ databases">
        <authorList>
            <person name="Corre E."/>
            <person name="Pelletier E."/>
            <person name="Niang G."/>
            <person name="Scheremetjew M."/>
            <person name="Finn R."/>
            <person name="Kale V."/>
            <person name="Holt S."/>
            <person name="Cochrane G."/>
            <person name="Meng A."/>
            <person name="Brown T."/>
            <person name="Cohen L."/>
        </authorList>
    </citation>
    <scope>NUCLEOTIDE SEQUENCE</scope>
    <source>
        <strain evidence="1">Pop2</strain>
    </source>
</reference>
<accession>A0A7S1Z5N3</accession>